<reference evidence="2" key="1">
    <citation type="journal article" date="2020" name="bioRxiv">
        <title>A rank-normalized archaeal taxonomy based on genome phylogeny resolves widespread incomplete and uneven classifications.</title>
        <authorList>
            <person name="Rinke C."/>
            <person name="Chuvochina M."/>
            <person name="Mussig A.J."/>
            <person name="Chaumeil P.-A."/>
            <person name="Waite D.W."/>
            <person name="Whitman W.B."/>
            <person name="Parks D.H."/>
            <person name="Hugenholtz P."/>
        </authorList>
    </citation>
    <scope>NUCLEOTIDE SEQUENCE [LARGE SCALE GENOMIC DNA]</scope>
</reference>
<dbReference type="InterPro" id="IPR008991">
    <property type="entry name" value="Translation_prot_SH3-like_sf"/>
</dbReference>
<dbReference type="InterPro" id="IPR014722">
    <property type="entry name" value="Rib_uL2_dom2"/>
</dbReference>
<keyword evidence="1" id="KW-0687">Ribonucleoprotein</keyword>
<comment type="caution">
    <text evidence="1">The sequence shown here is derived from an EMBL/GenBank/DDBJ whole genome shotgun (WGS) entry which is preliminary data.</text>
</comment>
<accession>A0A7J4IXH3</accession>
<name>A0A7J4IXH3_9ARCH</name>
<dbReference type="SUPFAM" id="SSF50104">
    <property type="entry name" value="Translation proteins SH3-like domain"/>
    <property type="match status" value="1"/>
</dbReference>
<organism evidence="1 2">
    <name type="scientific">Candidatus Iainarchaeum sp</name>
    <dbReference type="NCBI Taxonomy" id="3101447"/>
    <lineage>
        <taxon>Archaea</taxon>
        <taxon>Candidatus Iainarchaeota</taxon>
        <taxon>Candidatus Iainarchaeia</taxon>
        <taxon>Candidatus Iainarchaeales</taxon>
        <taxon>Candidatus Iainarchaeaceae</taxon>
        <taxon>Candidatus Iainarchaeum</taxon>
    </lineage>
</organism>
<evidence type="ECO:0000313" key="2">
    <source>
        <dbReference type="Proteomes" id="UP000565078"/>
    </source>
</evidence>
<evidence type="ECO:0000313" key="1">
    <source>
        <dbReference type="EMBL" id="HIH10202.1"/>
    </source>
</evidence>
<keyword evidence="1" id="KW-0689">Ribosomal protein</keyword>
<dbReference type="GO" id="GO:0005840">
    <property type="term" value="C:ribosome"/>
    <property type="evidence" value="ECO:0007669"/>
    <property type="project" value="UniProtKB-KW"/>
</dbReference>
<dbReference type="AlphaFoldDB" id="A0A7J4IXH3"/>
<dbReference type="Gene3D" id="2.30.30.30">
    <property type="match status" value="1"/>
</dbReference>
<proteinExistence type="predicted"/>
<sequence>MELSEVGRVCIKTKGRDAGSIVAIIDSGEDKNYAVIEGAKARRKKCNVRHLLFTDRKINIKKNAAREEIVEKLAEERVA</sequence>
<protein>
    <submittedName>
        <fullName evidence="1">50S ribosomal protein L14e</fullName>
    </submittedName>
</protein>
<dbReference type="EMBL" id="DUGC01000097">
    <property type="protein sequence ID" value="HIH10202.1"/>
    <property type="molecule type" value="Genomic_DNA"/>
</dbReference>
<dbReference type="Proteomes" id="UP000565078">
    <property type="component" value="Unassembled WGS sequence"/>
</dbReference>
<gene>
    <name evidence="1" type="ORF">HA254_06070</name>
</gene>